<dbReference type="EMBL" id="CP033893">
    <property type="protein sequence ID" value="QDL30868.1"/>
    <property type="molecule type" value="Genomic_DNA"/>
</dbReference>
<gene>
    <name evidence="2" type="ORF">EGO53_03280</name>
</gene>
<evidence type="ECO:0000313" key="2">
    <source>
        <dbReference type="EMBL" id="QDL30868.1"/>
    </source>
</evidence>
<name>A0A515CRS9_SERLI</name>
<dbReference type="AlphaFoldDB" id="A0A515CRS9"/>
<feature type="region of interest" description="Disordered" evidence="1">
    <location>
        <begin position="1"/>
        <end position="33"/>
    </location>
</feature>
<evidence type="ECO:0000256" key="1">
    <source>
        <dbReference type="SAM" id="MobiDB-lite"/>
    </source>
</evidence>
<protein>
    <submittedName>
        <fullName evidence="2">Uncharacterized protein</fullName>
    </submittedName>
</protein>
<evidence type="ECO:0000313" key="3">
    <source>
        <dbReference type="Proteomes" id="UP000317572"/>
    </source>
</evidence>
<dbReference type="Proteomes" id="UP000317572">
    <property type="component" value="Chromosome"/>
</dbReference>
<accession>A0A515CRS9</accession>
<reference evidence="2 3" key="1">
    <citation type="submission" date="2018-11" db="EMBL/GenBank/DDBJ databases">
        <title>The first complete genome of Serratia liquefaciens isolated from metalophyte plant revel distinctness adaptive mechanisms in an extreme habitat.</title>
        <authorList>
            <person name="Caneschi W.L."/>
            <person name="Sanchez A.B."/>
            <person name="Felestrino E.B."/>
            <person name="Assis R.A.B."/>
            <person name="Lemes C.G.C."/>
            <person name="Cordeiro I.F."/>
            <person name="Fonseca N.P."/>
            <person name="Villa M."/>
            <person name="Vieira I.T."/>
            <person name="Moraes L.A."/>
            <person name="Kamino L.H.Y."/>
            <person name="do Carmo F."/>
            <person name="Garcia C.M."/>
            <person name="Almeida N.F."/>
            <person name="Silva R.S."/>
            <person name="Ferro J.A."/>
            <person name="Ferro M.I.T."/>
            <person name="Varani A.M."/>
            <person name="Ferreira R.M."/>
            <person name="dos Santos V.L."/>
            <person name="Silva U.C."/>
            <person name="Setubal J.C."/>
            <person name="Moreira L.M."/>
        </authorList>
    </citation>
    <scope>NUCLEOTIDE SEQUENCE [LARGE SCALE GENOMIC DNA]</scope>
    <source>
        <strain evidence="2 3">FG3</strain>
    </source>
</reference>
<proteinExistence type="predicted"/>
<sequence>MQYFHPWLKGHDDMSKKKKKPSGNPAKMTGNGPASRLELIRSKELKGFIGEIADAEDLANDLRVETPEDATNIVLHAEWMHQYSERVLSKAKAWYLNKGDQVDLIDIRTQMVLAGKMLGLMAVNLPHYTHHDGGKPAPVTDEAFERAYEKMLHDFPELKPL</sequence>
<organism evidence="2 3">
    <name type="scientific">Serratia liquefaciens</name>
    <dbReference type="NCBI Taxonomy" id="614"/>
    <lineage>
        <taxon>Bacteria</taxon>
        <taxon>Pseudomonadati</taxon>
        <taxon>Pseudomonadota</taxon>
        <taxon>Gammaproteobacteria</taxon>
        <taxon>Enterobacterales</taxon>
        <taxon>Yersiniaceae</taxon>
        <taxon>Serratia</taxon>
    </lineage>
</organism>